<organism evidence="2 3">
    <name type="scientific">Tilletia indica</name>
    <dbReference type="NCBI Taxonomy" id="43049"/>
    <lineage>
        <taxon>Eukaryota</taxon>
        <taxon>Fungi</taxon>
        <taxon>Dikarya</taxon>
        <taxon>Basidiomycota</taxon>
        <taxon>Ustilaginomycotina</taxon>
        <taxon>Exobasidiomycetes</taxon>
        <taxon>Tilletiales</taxon>
        <taxon>Tilletiaceae</taxon>
        <taxon>Tilletia</taxon>
    </lineage>
</organism>
<gene>
    <name evidence="2" type="ORF">A4X13_0g8801</name>
</gene>
<feature type="region of interest" description="Disordered" evidence="1">
    <location>
        <begin position="401"/>
        <end position="434"/>
    </location>
</feature>
<reference evidence="2" key="2">
    <citation type="journal article" date="2019" name="IMA Fungus">
        <title>Genome sequencing and comparison of five Tilletia species to identify candidate genes for the detection of regulated species infecting wheat.</title>
        <authorList>
            <person name="Nguyen H.D.T."/>
            <person name="Sultana T."/>
            <person name="Kesanakurti P."/>
            <person name="Hambleton S."/>
        </authorList>
    </citation>
    <scope>NUCLEOTIDE SEQUENCE</scope>
    <source>
        <strain evidence="2">DAOMC 236416</strain>
    </source>
</reference>
<feature type="compositionally biased region" description="Low complexity" evidence="1">
    <location>
        <begin position="289"/>
        <end position="301"/>
    </location>
</feature>
<name>A0A177T1W1_9BASI</name>
<dbReference type="Proteomes" id="UP000077521">
    <property type="component" value="Unassembled WGS sequence"/>
</dbReference>
<comment type="caution">
    <text evidence="2">The sequence shown here is derived from an EMBL/GenBank/DDBJ whole genome shotgun (WGS) entry which is preliminary data.</text>
</comment>
<accession>A0A177T1W1</accession>
<dbReference type="EMBL" id="LWDF02001801">
    <property type="protein sequence ID" value="KAE8237407.1"/>
    <property type="molecule type" value="Genomic_DNA"/>
</dbReference>
<feature type="compositionally biased region" description="Basic and acidic residues" evidence="1">
    <location>
        <begin position="409"/>
        <end position="421"/>
    </location>
</feature>
<evidence type="ECO:0000313" key="2">
    <source>
        <dbReference type="EMBL" id="KAE8237407.1"/>
    </source>
</evidence>
<protein>
    <submittedName>
        <fullName evidence="2">Uncharacterized protein</fullName>
    </submittedName>
</protein>
<keyword evidence="3" id="KW-1185">Reference proteome</keyword>
<proteinExistence type="predicted"/>
<evidence type="ECO:0000256" key="1">
    <source>
        <dbReference type="SAM" id="MobiDB-lite"/>
    </source>
</evidence>
<dbReference type="AlphaFoldDB" id="A0A177T1W1"/>
<reference evidence="2" key="1">
    <citation type="submission" date="2016-04" db="EMBL/GenBank/DDBJ databases">
        <authorList>
            <person name="Nguyen H.D."/>
            <person name="Samba Siva P."/>
            <person name="Cullis J."/>
            <person name="Levesque C.A."/>
            <person name="Hambleton S."/>
        </authorList>
    </citation>
    <scope>NUCLEOTIDE SEQUENCE</scope>
    <source>
        <strain evidence="2">DAOMC 236416</strain>
    </source>
</reference>
<feature type="region of interest" description="Disordered" evidence="1">
    <location>
        <begin position="241"/>
        <end position="331"/>
    </location>
</feature>
<evidence type="ECO:0000313" key="3">
    <source>
        <dbReference type="Proteomes" id="UP000077521"/>
    </source>
</evidence>
<feature type="compositionally biased region" description="Low complexity" evidence="1">
    <location>
        <begin position="247"/>
        <end position="267"/>
    </location>
</feature>
<sequence length="572" mass="60903">MFTVLDLQPLDLQPLDHTAKPSPIILHPLLAAHDLDDLSLPLSFPVNDQALLHVQDAYPIIFCNRGSCDVQHQGRAVTKSPRRIHTGDKLSIVSSHAPTSVSATYVIQVAYFSFTPNLRHEVAVTMQRLASAAQLAFEMETSPQFPLLLPLEGKLPSPAPTGTNWTGVHDLIKDVRNGSLQSAIRRQGLQEHRPCTSSSPPNCDLSSVPCPVSRTYAQIVAGAASPEPSSVSPLPALTPLSAESVNSSTSSLPSSCPPSSSTPGFPSTNPPSSTPLPPPPTRDRPAVGSLSSAPVRSSLSATVPSTTPSGHSPVPQPTSPPSAAQDYRTRTNDHSRCLLRYTGPLSAPPVQHHCHRDEAGLVRRGNPMLSTSSADLALERVRDALLSTVMERLGRSKGAYGIASSHQPFSRDSDGRSERSALRRVPSRPGPAPVSVVRAAAAHRDAVRSAAGRASFSISASLPPTSSATLPTPPLMPVAHDQLSAPRSSVSAAAPQHFLSFQQPPHLPHALSHHFMPPILPFHLSRLLSAWTSFQQLLCGLPSPSMPRPFVLPLSPASSFPQIPHPLSIRMI</sequence>
<feature type="compositionally biased region" description="Pro residues" evidence="1">
    <location>
        <begin position="268"/>
        <end position="280"/>
    </location>
</feature>